<dbReference type="Proteomes" id="UP000186292">
    <property type="component" value="Unassembled WGS sequence"/>
</dbReference>
<keyword evidence="3" id="KW-1185">Reference proteome</keyword>
<dbReference type="GO" id="GO:0016787">
    <property type="term" value="F:hydrolase activity"/>
    <property type="evidence" value="ECO:0007669"/>
    <property type="project" value="UniProtKB-KW"/>
</dbReference>
<accession>A0A1N7J284</accession>
<evidence type="ECO:0000259" key="1">
    <source>
        <dbReference type="Pfam" id="PF12146"/>
    </source>
</evidence>
<dbReference type="AlphaFoldDB" id="A0A1N7J284"/>
<name>A0A1N7J284_9CORY</name>
<evidence type="ECO:0000313" key="2">
    <source>
        <dbReference type="EMBL" id="SIS43482.1"/>
    </source>
</evidence>
<sequence length="342" mass="37874">MRAMNHNAPKIDSLDWSADELGDGYKRATLDLGADPEGEGNNVAVLVKAETAETADADKPALLWVHGMSDYFFQTHVAEHFTEQGYPFYAIDLHKCGRAHRKGQRWHHTNDMATYFDELTEATKLIADKHGGVVPLAHSTGGLIVPLWLNHLRRTDRDTHGKVKGMILNSPWVDMQVPGWQLKVLRPVVKLAAKIAPNLKLPISGESTYGESIYKGLHGSWDFDTEKKRLGGHDKYVGWLNAVLEGQSTLHDDATDAAVPTLTLCSTHSYLGKPYSPAADNADTVLDVRQIQHWAPTLTTATQETRPIPGALHDVFLSQPHPRELAFTAADAWLAKLDNQED</sequence>
<dbReference type="EMBL" id="FTOF01000003">
    <property type="protein sequence ID" value="SIS43482.1"/>
    <property type="molecule type" value="Genomic_DNA"/>
</dbReference>
<dbReference type="Gene3D" id="3.40.50.1820">
    <property type="entry name" value="alpha/beta hydrolase"/>
    <property type="match status" value="1"/>
</dbReference>
<dbReference type="InterPro" id="IPR051044">
    <property type="entry name" value="MAG_DAG_Lipase"/>
</dbReference>
<dbReference type="OrthoDB" id="9801217at2"/>
<organism evidence="2 3">
    <name type="scientific">Corynebacterium appendicis CIP 107643</name>
    <dbReference type="NCBI Taxonomy" id="1161099"/>
    <lineage>
        <taxon>Bacteria</taxon>
        <taxon>Bacillati</taxon>
        <taxon>Actinomycetota</taxon>
        <taxon>Actinomycetes</taxon>
        <taxon>Mycobacteriales</taxon>
        <taxon>Corynebacteriaceae</taxon>
        <taxon>Corynebacterium</taxon>
    </lineage>
</organism>
<dbReference type="InterPro" id="IPR022742">
    <property type="entry name" value="Hydrolase_4"/>
</dbReference>
<dbReference type="PANTHER" id="PTHR11614">
    <property type="entry name" value="PHOSPHOLIPASE-RELATED"/>
    <property type="match status" value="1"/>
</dbReference>
<keyword evidence="2" id="KW-0378">Hydrolase</keyword>
<protein>
    <submittedName>
        <fullName evidence="2">Lysophospholipase, alpha-beta hydrolase superfamily</fullName>
    </submittedName>
</protein>
<feature type="domain" description="Serine aminopeptidase S33" evidence="1">
    <location>
        <begin position="59"/>
        <end position="273"/>
    </location>
</feature>
<gene>
    <name evidence="2" type="ORF">SAMN05444817_103192</name>
</gene>
<proteinExistence type="predicted"/>
<dbReference type="STRING" id="1161099.SAMN05444817_103192"/>
<dbReference type="SUPFAM" id="SSF53474">
    <property type="entry name" value="alpha/beta-Hydrolases"/>
    <property type="match status" value="1"/>
</dbReference>
<dbReference type="Pfam" id="PF12146">
    <property type="entry name" value="Hydrolase_4"/>
    <property type="match status" value="1"/>
</dbReference>
<reference evidence="3" key="1">
    <citation type="submission" date="2017-01" db="EMBL/GenBank/DDBJ databases">
        <authorList>
            <person name="Varghese N."/>
            <person name="Submissions S."/>
        </authorList>
    </citation>
    <scope>NUCLEOTIDE SEQUENCE [LARGE SCALE GENOMIC DNA]</scope>
    <source>
        <strain evidence="3">DSM 44531</strain>
    </source>
</reference>
<evidence type="ECO:0000313" key="3">
    <source>
        <dbReference type="Proteomes" id="UP000186292"/>
    </source>
</evidence>
<dbReference type="InterPro" id="IPR029058">
    <property type="entry name" value="AB_hydrolase_fold"/>
</dbReference>